<protein>
    <submittedName>
        <fullName evidence="2">Uncharacterized protein</fullName>
    </submittedName>
</protein>
<accession>A0A448WT45</accession>
<evidence type="ECO:0000313" key="2">
    <source>
        <dbReference type="EMBL" id="VEL19565.1"/>
    </source>
</evidence>
<keyword evidence="1" id="KW-1133">Transmembrane helix</keyword>
<organism evidence="2 3">
    <name type="scientific">Protopolystoma xenopodis</name>
    <dbReference type="NCBI Taxonomy" id="117903"/>
    <lineage>
        <taxon>Eukaryota</taxon>
        <taxon>Metazoa</taxon>
        <taxon>Spiralia</taxon>
        <taxon>Lophotrochozoa</taxon>
        <taxon>Platyhelminthes</taxon>
        <taxon>Monogenea</taxon>
        <taxon>Polyopisthocotylea</taxon>
        <taxon>Polystomatidea</taxon>
        <taxon>Polystomatidae</taxon>
        <taxon>Protopolystoma</taxon>
    </lineage>
</organism>
<reference evidence="2" key="1">
    <citation type="submission" date="2018-11" db="EMBL/GenBank/DDBJ databases">
        <authorList>
            <consortium name="Pathogen Informatics"/>
        </authorList>
    </citation>
    <scope>NUCLEOTIDE SEQUENCE</scope>
</reference>
<evidence type="ECO:0000313" key="3">
    <source>
        <dbReference type="Proteomes" id="UP000784294"/>
    </source>
</evidence>
<feature type="transmembrane region" description="Helical" evidence="1">
    <location>
        <begin position="48"/>
        <end position="70"/>
    </location>
</feature>
<dbReference type="EMBL" id="CAAALY010042151">
    <property type="protein sequence ID" value="VEL19565.1"/>
    <property type="molecule type" value="Genomic_DNA"/>
</dbReference>
<comment type="caution">
    <text evidence="2">The sequence shown here is derived from an EMBL/GenBank/DDBJ whole genome shotgun (WGS) entry which is preliminary data.</text>
</comment>
<evidence type="ECO:0000256" key="1">
    <source>
        <dbReference type="SAM" id="Phobius"/>
    </source>
</evidence>
<keyword evidence="3" id="KW-1185">Reference proteome</keyword>
<dbReference type="Proteomes" id="UP000784294">
    <property type="component" value="Unassembled WGS sequence"/>
</dbReference>
<feature type="transmembrane region" description="Helical" evidence="1">
    <location>
        <begin position="12"/>
        <end position="36"/>
    </location>
</feature>
<gene>
    <name evidence="2" type="ORF">PXEA_LOCUS13005</name>
</gene>
<dbReference type="AlphaFoldDB" id="A0A448WT45"/>
<keyword evidence="1" id="KW-0472">Membrane</keyword>
<proteinExistence type="predicted"/>
<sequence>MPLASQTLFCPAILVAMSIEAVFRAYMLLTLASLLWPTGAKDFQYTHLSSGLALSDFISLCLCVICPALIRTVCRVGTIVALAIEPNSLTLGRLTLGDPFVS</sequence>
<keyword evidence="1" id="KW-0812">Transmembrane</keyword>
<name>A0A448WT45_9PLAT</name>